<feature type="repeat" description="TPR" evidence="3">
    <location>
        <begin position="807"/>
        <end position="840"/>
    </location>
</feature>
<feature type="compositionally biased region" description="Basic and acidic residues" evidence="4">
    <location>
        <begin position="269"/>
        <end position="278"/>
    </location>
</feature>
<dbReference type="PANTHER" id="PTHR45523:SF1">
    <property type="entry name" value="TETRATRICOPEPTIDE REPEAT (TPR)-CONTAINING PROTEIN"/>
    <property type="match status" value="1"/>
</dbReference>
<evidence type="ECO:0000256" key="4">
    <source>
        <dbReference type="SAM" id="MobiDB-lite"/>
    </source>
</evidence>
<dbReference type="EMBL" id="GCHU01024933">
    <property type="protein sequence ID" value="JAG85713.1"/>
    <property type="molecule type" value="Transcribed_RNA"/>
</dbReference>
<feature type="repeat" description="TPR" evidence="3">
    <location>
        <begin position="575"/>
        <end position="608"/>
    </location>
</feature>
<dbReference type="PROSITE" id="PS50293">
    <property type="entry name" value="TPR_REGION"/>
    <property type="match status" value="1"/>
</dbReference>
<feature type="compositionally biased region" description="Acidic residues" evidence="4">
    <location>
        <begin position="193"/>
        <end position="202"/>
    </location>
</feature>
<feature type="compositionally biased region" description="Basic and acidic residues" evidence="4">
    <location>
        <begin position="180"/>
        <end position="192"/>
    </location>
</feature>
<organism evidence="5">
    <name type="scientific">Wollemia nobilis</name>
    <dbReference type="NCBI Taxonomy" id="56998"/>
    <lineage>
        <taxon>Eukaryota</taxon>
        <taxon>Viridiplantae</taxon>
        <taxon>Streptophyta</taxon>
        <taxon>Embryophyta</taxon>
        <taxon>Tracheophyta</taxon>
        <taxon>Spermatophyta</taxon>
        <taxon>Pinopsida</taxon>
        <taxon>Pinidae</taxon>
        <taxon>Conifers II</taxon>
        <taxon>Araucariales</taxon>
        <taxon>Araucariaceae</taxon>
        <taxon>Wollemia</taxon>
    </lineage>
</organism>
<proteinExistence type="predicted"/>
<name>A0A0C9S4I6_9CONI</name>
<feature type="repeat" description="TPR" evidence="3">
    <location>
        <begin position="358"/>
        <end position="391"/>
    </location>
</feature>
<dbReference type="Pfam" id="PF13181">
    <property type="entry name" value="TPR_8"/>
    <property type="match status" value="1"/>
</dbReference>
<protein>
    <submittedName>
        <fullName evidence="5">TSA: Wollemia nobilis Ref_Wollemi_Transcript_25121_3094 transcribed RNA sequence</fullName>
    </submittedName>
</protein>
<feature type="compositionally biased region" description="Polar residues" evidence="4">
    <location>
        <begin position="63"/>
        <end position="82"/>
    </location>
</feature>
<reference evidence="5" key="1">
    <citation type="submission" date="2015-02" db="EMBL/GenBank/DDBJ databases">
        <title>A transcriptome of Wollemia nobilis - a relic of Gondwana.</title>
        <authorList>
            <person name="Chia J.Y."/>
            <person name="Leong Y.S."/>
            <person name="Abdul Karim S."/>
            <person name="Wan Azmi N."/>
            <person name="Hercus R."/>
            <person name="Croft L."/>
        </authorList>
    </citation>
    <scope>NUCLEOTIDE SEQUENCE</scope>
    <source>
        <strain evidence="5">MaeBrown</strain>
        <tissue evidence="5">Leaf</tissue>
    </source>
</reference>
<evidence type="ECO:0000256" key="1">
    <source>
        <dbReference type="ARBA" id="ARBA00022737"/>
    </source>
</evidence>
<dbReference type="InterPro" id="IPR011990">
    <property type="entry name" value="TPR-like_helical_dom_sf"/>
</dbReference>
<dbReference type="Gene3D" id="1.25.40.10">
    <property type="entry name" value="Tetratricopeptide repeat domain"/>
    <property type="match status" value="5"/>
</dbReference>
<dbReference type="AlphaFoldDB" id="A0A0C9S4I6"/>
<feature type="repeat" description="TPR" evidence="3">
    <location>
        <begin position="773"/>
        <end position="806"/>
    </location>
</feature>
<feature type="region of interest" description="Disordered" evidence="4">
    <location>
        <begin position="298"/>
        <end position="325"/>
    </location>
</feature>
<dbReference type="InterPro" id="IPR013105">
    <property type="entry name" value="TPR_2"/>
</dbReference>
<keyword evidence="1" id="KW-0677">Repeat</keyword>
<dbReference type="PANTHER" id="PTHR45523">
    <property type="entry name" value="TETRATRICOPEPTIDE REPEAT (TPR)-CONTAINING PROTEIN-RELATED"/>
    <property type="match status" value="1"/>
</dbReference>
<evidence type="ECO:0000256" key="3">
    <source>
        <dbReference type="PROSITE-ProRule" id="PRU00339"/>
    </source>
</evidence>
<feature type="region of interest" description="Disordered" evidence="4">
    <location>
        <begin position="180"/>
        <end position="281"/>
    </location>
</feature>
<dbReference type="Pfam" id="PF14559">
    <property type="entry name" value="TPR_19"/>
    <property type="match status" value="1"/>
</dbReference>
<dbReference type="SMART" id="SM00028">
    <property type="entry name" value="TPR"/>
    <property type="match status" value="8"/>
</dbReference>
<accession>A0A0C9S4I6</accession>
<feature type="compositionally biased region" description="Basic residues" evidence="4">
    <location>
        <begin position="301"/>
        <end position="310"/>
    </location>
</feature>
<evidence type="ECO:0000256" key="2">
    <source>
        <dbReference type="ARBA" id="ARBA00022803"/>
    </source>
</evidence>
<feature type="region of interest" description="Disordered" evidence="4">
    <location>
        <begin position="1"/>
        <end position="82"/>
    </location>
</feature>
<feature type="repeat" description="TPR" evidence="3">
    <location>
        <begin position="452"/>
        <end position="485"/>
    </location>
</feature>
<feature type="repeat" description="TPR" evidence="3">
    <location>
        <begin position="486"/>
        <end position="519"/>
    </location>
</feature>
<feature type="compositionally biased region" description="Acidic residues" evidence="4">
    <location>
        <begin position="242"/>
        <end position="251"/>
    </location>
</feature>
<dbReference type="Pfam" id="PF07719">
    <property type="entry name" value="TPR_2"/>
    <property type="match status" value="1"/>
</dbReference>
<keyword evidence="2 3" id="KW-0802">TPR repeat</keyword>
<dbReference type="SUPFAM" id="SSF48452">
    <property type="entry name" value="TPR-like"/>
    <property type="match status" value="2"/>
</dbReference>
<dbReference type="InterPro" id="IPR019734">
    <property type="entry name" value="TPR_rpt"/>
</dbReference>
<dbReference type="Pfam" id="PF13424">
    <property type="entry name" value="TPR_12"/>
    <property type="match status" value="1"/>
</dbReference>
<sequence length="912" mass="99176">MVDEKAIVDGGRSGGEVPQSESKNVDTAEIENPVRVSSSSPAEQNEEQQKIISCVMNAKNPAMDQNSSQSPPQHGNSSSSREVVSLVNDFQSLGVPVCVGSAQQEALQQQALHQAALHQQALQQHGIPPLAFHSLLRPTTAANRLCPTQHHSDKRVKCEAEAMDVCDICHVDKSSKGREVIEIEDGKSRSKQEEEEEEEREDESVKAEAEAEVECCSTKQRRRGRASEGVFADLNAEPPMSDGDEDGDGDEALPSGGPDTKMAAVQEEECGRSTTDEKRKKKNLLKVKNIVKDIEEENKKIGKPGKARQKLKGDPTLESGHDTDADQQYQGVSAAHEEKIRSLKAGLVHVARKMPKNAHAHFVLGLMYQRLGQPMKAVTAYEKSTEILRQSEGETGQSRLQLLSLLQIHHAQCLLQGSVGDHCLSDKDLQEDEIENMVSKLRESVQGDDQYASVWNTLGLLLLRTGRVQSAVSILSSLLSIVPDYLDALTNLGVAYLHSGNLEYAARCFQALLGKDKNHPGALLNYGANLLRQYGSTVAGPGAHGSQDAYASQLAAASAAQQCLGAAVKTDSKAGYMWVNLAAAYSLAGDHMSAGRCLEQASKLEPNRMSIRYAIAVHRVKDAERSKDPTQQLSWAANEMASILRESDPGTIKPCLAWAGLAMVDRAQHETAAAFEGETDLKEVEERALYTLQQAIEEDPGDFVQWHQLGLHTLCTLQFKEAESYLKTAIALRKDCSFAWSNLGVALQLSGDPSLAEEVYKRALSLAASDQAHTVLSNLGNLYRQQKRFDDAHDAFTKALEICPSYAPACNNLGLLYIAEGHWQKAISCFDQALLSDPLLDAAKSNKMKAVALSSSCCMNGDSDSPMSPAILNSPETPLDLASSADAQVTCSMTTQENAVVSQEHVEHDHFH</sequence>
<feature type="repeat" description="TPR" evidence="3">
    <location>
        <begin position="737"/>
        <end position="770"/>
    </location>
</feature>
<feature type="compositionally biased region" description="Basic and acidic residues" evidence="4">
    <location>
        <begin position="311"/>
        <end position="324"/>
    </location>
</feature>
<evidence type="ECO:0000313" key="5">
    <source>
        <dbReference type="EMBL" id="JAG85713.1"/>
    </source>
</evidence>
<dbReference type="PROSITE" id="PS50005">
    <property type="entry name" value="TPR"/>
    <property type="match status" value="7"/>
</dbReference>